<evidence type="ECO:0000313" key="14">
    <source>
        <dbReference type="EMBL" id="RHE76258.1"/>
    </source>
</evidence>
<feature type="transmembrane region" description="Helical" evidence="8">
    <location>
        <begin position="52"/>
        <end position="80"/>
    </location>
</feature>
<evidence type="ECO:0000256" key="2">
    <source>
        <dbReference type="ARBA" id="ARBA00007776"/>
    </source>
</evidence>
<dbReference type="InterPro" id="IPR007227">
    <property type="entry name" value="Cell_shape_determining_MreD"/>
</dbReference>
<evidence type="ECO:0000313" key="13">
    <source>
        <dbReference type="EMBL" id="RHC10289.1"/>
    </source>
</evidence>
<dbReference type="Proteomes" id="UP000095409">
    <property type="component" value="Unassembled WGS sequence"/>
</dbReference>
<evidence type="ECO:0000313" key="22">
    <source>
        <dbReference type="Proteomes" id="UP000265828"/>
    </source>
</evidence>
<dbReference type="EMBL" id="CYZD01000009">
    <property type="protein sequence ID" value="CUO37609.1"/>
    <property type="molecule type" value="Genomic_DNA"/>
</dbReference>
<evidence type="ECO:0000313" key="27">
    <source>
        <dbReference type="Proteomes" id="UP000293506"/>
    </source>
</evidence>
<comment type="similarity">
    <text evidence="2">Belongs to the MreD family.</text>
</comment>
<evidence type="ECO:0000313" key="24">
    <source>
        <dbReference type="Proteomes" id="UP000283928"/>
    </source>
</evidence>
<dbReference type="EMBL" id="QROS01000002">
    <property type="protein sequence ID" value="RHL49667.1"/>
    <property type="molecule type" value="Genomic_DNA"/>
</dbReference>
<dbReference type="EMBL" id="QSUB01000001">
    <property type="protein sequence ID" value="RGN07445.1"/>
    <property type="molecule type" value="Genomic_DNA"/>
</dbReference>
<evidence type="ECO:0000313" key="19">
    <source>
        <dbReference type="Proteomes" id="UP000095409"/>
    </source>
</evidence>
<evidence type="ECO:0000256" key="7">
    <source>
        <dbReference type="ARBA" id="ARBA00023136"/>
    </source>
</evidence>
<evidence type="ECO:0000256" key="8">
    <source>
        <dbReference type="SAM" id="Phobius"/>
    </source>
</evidence>
<evidence type="ECO:0000313" key="16">
    <source>
        <dbReference type="EMBL" id="RHL49667.1"/>
    </source>
</evidence>
<dbReference type="AlphaFoldDB" id="A0A174EME9"/>
<feature type="transmembrane region" description="Helical" evidence="8">
    <location>
        <begin position="127"/>
        <end position="153"/>
    </location>
</feature>
<dbReference type="EMBL" id="QRHZ01000001">
    <property type="protein sequence ID" value="RHG20303.1"/>
    <property type="molecule type" value="Genomic_DNA"/>
</dbReference>
<reference evidence="9 19" key="1">
    <citation type="submission" date="2015-09" db="EMBL/GenBank/DDBJ databases">
        <authorList>
            <consortium name="Pathogen Informatics"/>
        </authorList>
    </citation>
    <scope>NUCLEOTIDE SEQUENCE [LARGE SCALE GENOMIC DNA]</scope>
    <source>
        <strain evidence="9 19">2789STDY5608837</strain>
    </source>
</reference>
<evidence type="ECO:0000313" key="12">
    <source>
        <dbReference type="EMBL" id="RGV65875.1"/>
    </source>
</evidence>
<evidence type="ECO:0000313" key="18">
    <source>
        <dbReference type="EMBL" id="VUX18055.1"/>
    </source>
</evidence>
<evidence type="ECO:0000256" key="1">
    <source>
        <dbReference type="ARBA" id="ARBA00004651"/>
    </source>
</evidence>
<accession>A0A174EME9</accession>
<dbReference type="Proteomes" id="UP000265808">
    <property type="component" value="Unassembled WGS sequence"/>
</dbReference>
<keyword evidence="6 8" id="KW-1133">Transmembrane helix</keyword>
<evidence type="ECO:0000313" key="25">
    <source>
        <dbReference type="Proteomes" id="UP000284220"/>
    </source>
</evidence>
<evidence type="ECO:0000313" key="21">
    <source>
        <dbReference type="Proteomes" id="UP000265808"/>
    </source>
</evidence>
<dbReference type="Pfam" id="PF04093">
    <property type="entry name" value="MreD"/>
    <property type="match status" value="1"/>
</dbReference>
<dbReference type="Proteomes" id="UP000283585">
    <property type="component" value="Unassembled WGS sequence"/>
</dbReference>
<dbReference type="EMBL" id="QRZI01000002">
    <property type="protein sequence ID" value="RGV65875.1"/>
    <property type="molecule type" value="Genomic_DNA"/>
</dbReference>
<evidence type="ECO:0000256" key="4">
    <source>
        <dbReference type="ARBA" id="ARBA00022692"/>
    </source>
</evidence>
<evidence type="ECO:0000313" key="28">
    <source>
        <dbReference type="Proteomes" id="UP000409147"/>
    </source>
</evidence>
<feature type="transmembrane region" description="Helical" evidence="8">
    <location>
        <begin position="101"/>
        <end position="121"/>
    </location>
</feature>
<dbReference type="Proteomes" id="UP000285897">
    <property type="component" value="Unassembled WGS sequence"/>
</dbReference>
<dbReference type="GeneID" id="79804130"/>
<evidence type="ECO:0000313" key="20">
    <source>
        <dbReference type="Proteomes" id="UP000261222"/>
    </source>
</evidence>
<evidence type="ECO:0000313" key="15">
    <source>
        <dbReference type="EMBL" id="RHG20303.1"/>
    </source>
</evidence>
<gene>
    <name evidence="10" type="primary">mreD</name>
    <name evidence="16" type="ORF">DW021_04815</name>
    <name evidence="15" type="ORF">DW272_03605</name>
    <name evidence="14" type="ORF">DW723_06340</name>
    <name evidence="13" type="ORF">DW859_02405</name>
    <name evidence="12" type="ORF">DWW07_04815</name>
    <name evidence="11" type="ORF">DWZ12_06715</name>
    <name evidence="10" type="ORF">DXB81_02630</name>
    <name evidence="17" type="ORF">EAI82_05650</name>
    <name evidence="9" type="ORF">ERS852394_02060</name>
    <name evidence="18" type="ORF">ROSSTS7063_02795</name>
</gene>
<keyword evidence="3" id="KW-1003">Cell membrane</keyword>
<organism evidence="9 19">
    <name type="scientific">Blautia obeum</name>
    <dbReference type="NCBI Taxonomy" id="40520"/>
    <lineage>
        <taxon>Bacteria</taxon>
        <taxon>Bacillati</taxon>
        <taxon>Bacillota</taxon>
        <taxon>Clostridia</taxon>
        <taxon>Lachnospirales</taxon>
        <taxon>Lachnospiraceae</taxon>
        <taxon>Blautia</taxon>
    </lineage>
</organism>
<reference evidence="20 21" key="2">
    <citation type="submission" date="2018-08" db="EMBL/GenBank/DDBJ databases">
        <title>A genome reference for cultivated species of the human gut microbiota.</title>
        <authorList>
            <person name="Zou Y."/>
            <person name="Xue W."/>
            <person name="Luo G."/>
        </authorList>
    </citation>
    <scope>NUCLEOTIDE SEQUENCE [LARGE SCALE GENOMIC DNA]</scope>
    <source>
        <strain evidence="12 22">AF14-23</strain>
        <strain evidence="11 23">AF29-2BH</strain>
        <strain evidence="16 26">AF37-6AC</strain>
        <strain evidence="15 25">AM22-9LB</strain>
        <strain evidence="14 24">AM27-32LB</strain>
        <strain evidence="13 21">AM37-4AC</strain>
        <strain evidence="10 20">OM06-11AA</strain>
    </source>
</reference>
<reference evidence="18 28" key="4">
    <citation type="submission" date="2019-07" db="EMBL/GenBank/DDBJ databases">
        <authorList>
            <person name="Hibberd C M."/>
            <person name="Gehrig L. J."/>
            <person name="Chang H.-W."/>
            <person name="Venkatesh S."/>
        </authorList>
    </citation>
    <scope>NUCLEOTIDE SEQUENCE [LARGE SCALE GENOMIC DNA]</scope>
    <source>
        <strain evidence="18">Ruminococcus_obeum_SSTS_Bg7063</strain>
    </source>
</reference>
<dbReference type="RefSeq" id="WP_005422801.1">
    <property type="nucleotide sequence ID" value="NZ_CABHNB010000041.1"/>
</dbReference>
<dbReference type="GO" id="GO:0008360">
    <property type="term" value="P:regulation of cell shape"/>
    <property type="evidence" value="ECO:0007669"/>
    <property type="project" value="UniProtKB-KW"/>
</dbReference>
<dbReference type="Proteomes" id="UP000265828">
    <property type="component" value="Unassembled WGS sequence"/>
</dbReference>
<dbReference type="Proteomes" id="UP000283928">
    <property type="component" value="Unassembled WGS sequence"/>
</dbReference>
<sequence length="175" mass="20337">MKSKIVLFFTIIVCFLMQSTVLHLISIGSITPNLLLILCVSMGLMRGRKSGLWTGFFCGLLVDLFYGSVFGFYALIYMYAGFLSGYAFRIYYDDDIKVPMLLTAIMDFLYNLAVYALQFLLRGRLGLGVYFTRIIVPEIFYTVFLTMIVYRVFHYINYHFMSPTRKESESIWVLK</sequence>
<evidence type="ECO:0000256" key="5">
    <source>
        <dbReference type="ARBA" id="ARBA00022960"/>
    </source>
</evidence>
<reference evidence="17 27" key="3">
    <citation type="journal article" date="2019" name="Science, e1252229">
        <title>Invertible promoters mediate bacterial phase variation, antibiotic resistance, and host adaptation in the gut.</title>
        <authorList>
            <person name="Jiang X."/>
            <person name="Hall A.B."/>
            <person name="Arthur T.D."/>
            <person name="Plichta D.R."/>
            <person name="Covington C.T."/>
            <person name="Poyet M."/>
            <person name="Crothers J."/>
            <person name="Moses P.L."/>
            <person name="Tolonen A.C."/>
            <person name="Vlamakis H."/>
            <person name="Alm E.J."/>
            <person name="Xavier R.J."/>
        </authorList>
    </citation>
    <scope>NUCLEOTIDE SEQUENCE [LARGE SCALE GENOMIC DNA]</scope>
    <source>
        <strain evidence="27">af_0058</strain>
        <strain evidence="17">Af_0058</strain>
    </source>
</reference>
<keyword evidence="28" id="KW-1185">Reference proteome</keyword>
<dbReference type="EMBL" id="QSKO01000006">
    <property type="protein sequence ID" value="RHE76258.1"/>
    <property type="molecule type" value="Genomic_DNA"/>
</dbReference>
<dbReference type="EMBL" id="CABHNB010000041">
    <property type="protein sequence ID" value="VUX18055.1"/>
    <property type="molecule type" value="Genomic_DNA"/>
</dbReference>
<dbReference type="GO" id="GO:0005886">
    <property type="term" value="C:plasma membrane"/>
    <property type="evidence" value="ECO:0007669"/>
    <property type="project" value="UniProtKB-SubCell"/>
</dbReference>
<name>A0A174EME9_9FIRM</name>
<comment type="subcellular location">
    <subcellularLocation>
        <location evidence="1">Cell membrane</location>
        <topology evidence="1">Multi-pass membrane protein</topology>
    </subcellularLocation>
</comment>
<proteinExistence type="inferred from homology"/>
<evidence type="ECO:0000313" key="26">
    <source>
        <dbReference type="Proteomes" id="UP000285897"/>
    </source>
</evidence>
<dbReference type="EMBL" id="QRSS01000006">
    <property type="protein sequence ID" value="RGQ05578.1"/>
    <property type="molecule type" value="Genomic_DNA"/>
</dbReference>
<dbReference type="Proteomes" id="UP000409147">
    <property type="component" value="Unassembled WGS sequence"/>
</dbReference>
<evidence type="ECO:0000313" key="10">
    <source>
        <dbReference type="EMBL" id="RGN07445.1"/>
    </source>
</evidence>
<evidence type="ECO:0000256" key="3">
    <source>
        <dbReference type="ARBA" id="ARBA00022475"/>
    </source>
</evidence>
<evidence type="ECO:0000313" key="23">
    <source>
        <dbReference type="Proteomes" id="UP000283585"/>
    </source>
</evidence>
<protein>
    <submittedName>
        <fullName evidence="9">Rod shape-determining protein MreD</fullName>
    </submittedName>
</protein>
<dbReference type="Proteomes" id="UP000293506">
    <property type="component" value="Unassembled WGS sequence"/>
</dbReference>
<keyword evidence="7 8" id="KW-0472">Membrane</keyword>
<dbReference type="PIRSF" id="PIRSF037497">
    <property type="entry name" value="MreD_Clostridium/Treponema_prd"/>
    <property type="match status" value="1"/>
</dbReference>
<evidence type="ECO:0000313" key="9">
    <source>
        <dbReference type="EMBL" id="CUO37609.1"/>
    </source>
</evidence>
<keyword evidence="4 8" id="KW-0812">Transmembrane</keyword>
<evidence type="ECO:0000313" key="17">
    <source>
        <dbReference type="EMBL" id="RYT67407.1"/>
    </source>
</evidence>
<dbReference type="InterPro" id="IPR017225">
    <property type="entry name" value="Cell_shape_determin_MreD_prd"/>
</dbReference>
<dbReference type="EMBL" id="RCXQ01000004">
    <property type="protein sequence ID" value="RYT67407.1"/>
    <property type="molecule type" value="Genomic_DNA"/>
</dbReference>
<dbReference type="Proteomes" id="UP000261222">
    <property type="component" value="Unassembled WGS sequence"/>
</dbReference>
<evidence type="ECO:0000256" key="6">
    <source>
        <dbReference type="ARBA" id="ARBA00022989"/>
    </source>
</evidence>
<keyword evidence="5" id="KW-0133">Cell shape</keyword>
<dbReference type="EMBL" id="QSHL01000001">
    <property type="protein sequence ID" value="RHC10289.1"/>
    <property type="molecule type" value="Genomic_DNA"/>
</dbReference>
<evidence type="ECO:0000313" key="11">
    <source>
        <dbReference type="EMBL" id="RGQ05578.1"/>
    </source>
</evidence>
<dbReference type="Proteomes" id="UP000284220">
    <property type="component" value="Unassembled WGS sequence"/>
</dbReference>
<dbReference type="NCBIfam" id="TIGR03426">
    <property type="entry name" value="shape_MreD"/>
    <property type="match status" value="1"/>
</dbReference>